<dbReference type="InterPro" id="IPR021903">
    <property type="entry name" value="DUF3515"/>
</dbReference>
<evidence type="ECO:0000256" key="1">
    <source>
        <dbReference type="SAM" id="MobiDB-lite"/>
    </source>
</evidence>
<protein>
    <recommendedName>
        <fullName evidence="4">DUF3515 domain-containing protein</fullName>
    </recommendedName>
</protein>
<dbReference type="Proteomes" id="UP001500957">
    <property type="component" value="Unassembled WGS sequence"/>
</dbReference>
<reference evidence="3" key="1">
    <citation type="journal article" date="2019" name="Int. J. Syst. Evol. Microbiol.">
        <title>The Global Catalogue of Microorganisms (GCM) 10K type strain sequencing project: providing services to taxonomists for standard genome sequencing and annotation.</title>
        <authorList>
            <consortium name="The Broad Institute Genomics Platform"/>
            <consortium name="The Broad Institute Genome Sequencing Center for Infectious Disease"/>
            <person name="Wu L."/>
            <person name="Ma J."/>
        </authorList>
    </citation>
    <scope>NUCLEOTIDE SEQUENCE [LARGE SCALE GENOMIC DNA]</scope>
    <source>
        <strain evidence="3">JCM 10671</strain>
    </source>
</reference>
<evidence type="ECO:0000313" key="3">
    <source>
        <dbReference type="Proteomes" id="UP001500957"/>
    </source>
</evidence>
<feature type="region of interest" description="Disordered" evidence="1">
    <location>
        <begin position="123"/>
        <end position="154"/>
    </location>
</feature>
<dbReference type="Pfam" id="PF12028">
    <property type="entry name" value="DUF3515"/>
    <property type="match status" value="1"/>
</dbReference>
<sequence length="154" mass="16321">MSVPVSSGDVGAICSRLQQALPSTVDNGERRNTSPKTDRTAAWGEPPVVLRCGVERPKALTSTSLLNTVNGIDWLAETRDDANVFTSVGRAAYIEVVVPASLQPPVGPLADLAQALQFVPARPEFFPTPTADPTGPTKKPTKKPKPTPQPTPAR</sequence>
<feature type="compositionally biased region" description="Low complexity" evidence="1">
    <location>
        <begin position="127"/>
        <end position="138"/>
    </location>
</feature>
<comment type="caution">
    <text evidence="2">The sequence shown here is derived from an EMBL/GenBank/DDBJ whole genome shotgun (WGS) entry which is preliminary data.</text>
</comment>
<name>A0ABP3SC60_9ACTN</name>
<gene>
    <name evidence="2" type="ORF">GCM10009547_40490</name>
</gene>
<evidence type="ECO:0000313" key="2">
    <source>
        <dbReference type="EMBL" id="GAA0632565.1"/>
    </source>
</evidence>
<feature type="compositionally biased region" description="Basic and acidic residues" evidence="1">
    <location>
        <begin position="27"/>
        <end position="39"/>
    </location>
</feature>
<feature type="region of interest" description="Disordered" evidence="1">
    <location>
        <begin position="21"/>
        <end position="42"/>
    </location>
</feature>
<accession>A0ABP3SC60</accession>
<proteinExistence type="predicted"/>
<organism evidence="2 3">
    <name type="scientific">Sporichthya brevicatena</name>
    <dbReference type="NCBI Taxonomy" id="171442"/>
    <lineage>
        <taxon>Bacteria</taxon>
        <taxon>Bacillati</taxon>
        <taxon>Actinomycetota</taxon>
        <taxon>Actinomycetes</taxon>
        <taxon>Sporichthyales</taxon>
        <taxon>Sporichthyaceae</taxon>
        <taxon>Sporichthya</taxon>
    </lineage>
</organism>
<evidence type="ECO:0008006" key="4">
    <source>
        <dbReference type="Google" id="ProtNLM"/>
    </source>
</evidence>
<keyword evidence="3" id="KW-1185">Reference proteome</keyword>
<dbReference type="EMBL" id="BAAAHE010000044">
    <property type="protein sequence ID" value="GAA0632565.1"/>
    <property type="molecule type" value="Genomic_DNA"/>
</dbReference>